<organism evidence="3 4">
    <name type="scientific">Qipengyuania xiapuensis</name>
    <dbReference type="NCBI Taxonomy" id="2867236"/>
    <lineage>
        <taxon>Bacteria</taxon>
        <taxon>Pseudomonadati</taxon>
        <taxon>Pseudomonadota</taxon>
        <taxon>Alphaproteobacteria</taxon>
        <taxon>Sphingomonadales</taxon>
        <taxon>Erythrobacteraceae</taxon>
        <taxon>Qipengyuania</taxon>
    </lineage>
</organism>
<sequence>MARHVAILITALGAGGAERVIAQLCAHWASSGREVTVIAFDAPDDPVYHPLPEGIDLVRLDCPGGGVRSVLRKAWRLRKVLQELQPDVLLSFLTKNNLVAALAGLGMDHAWAACERNNPERQKTHPLWNRLLRHAYKRSDAIVCQTHAVKRCFPVTLRDRMVVIHNPVAAPGFAPETGAKRITAVGRLDRQKGFDVLVSAFALVAARHDDWQLDIWGDGAERDALEALIERKGLTGRATLRGTSEEPGSWITSTGIFVLSSRYEGFPNVLGEAMAAGLPIISTSCDFGPEEMLHNDVNGLLVPPEQVGQLAGAMERLITHEDLRTRLGEAVRKQARSYAPSAILPLWDGLVDRLASSHESAGIPAIGAQGALAKG</sequence>
<accession>A0ABX8ZVZ8</accession>
<dbReference type="RefSeq" id="WP_221428758.1">
    <property type="nucleotide sequence ID" value="NZ_CP081296.1"/>
</dbReference>
<feature type="domain" description="Glycosyl transferase family 1" evidence="1">
    <location>
        <begin position="177"/>
        <end position="334"/>
    </location>
</feature>
<name>A0ABX8ZVZ8_9SPHN</name>
<dbReference type="CDD" id="cd03820">
    <property type="entry name" value="GT4_AmsD-like"/>
    <property type="match status" value="1"/>
</dbReference>
<proteinExistence type="predicted"/>
<dbReference type="Pfam" id="PF00534">
    <property type="entry name" value="Glycos_transf_1"/>
    <property type="match status" value="1"/>
</dbReference>
<dbReference type="SUPFAM" id="SSF53756">
    <property type="entry name" value="UDP-Glycosyltransferase/glycogen phosphorylase"/>
    <property type="match status" value="1"/>
</dbReference>
<evidence type="ECO:0000313" key="4">
    <source>
        <dbReference type="Proteomes" id="UP000824300"/>
    </source>
</evidence>
<evidence type="ECO:0000313" key="3">
    <source>
        <dbReference type="EMBL" id="QZD93069.1"/>
    </source>
</evidence>
<reference evidence="3 4" key="1">
    <citation type="submission" date="2021-08" db="EMBL/GenBank/DDBJ databases">
        <title>Comparative Genomics Analysis of the Genus Qipengyuania Reveals Extensive Genetic Diversity and Metabolic Versatility, Including the Description of Fifteen Novel Species.</title>
        <authorList>
            <person name="Liu Y."/>
        </authorList>
    </citation>
    <scope>NUCLEOTIDE SEQUENCE [LARGE SCALE GENOMIC DNA]</scope>
    <source>
        <strain evidence="3 4">1NDW3</strain>
    </source>
</reference>
<protein>
    <submittedName>
        <fullName evidence="3">Glycosyltransferase family 4 protein</fullName>
    </submittedName>
</protein>
<dbReference type="EMBL" id="CP081296">
    <property type="protein sequence ID" value="QZD93069.1"/>
    <property type="molecule type" value="Genomic_DNA"/>
</dbReference>
<dbReference type="Proteomes" id="UP000824300">
    <property type="component" value="Chromosome"/>
</dbReference>
<dbReference type="Gene3D" id="3.40.50.2000">
    <property type="entry name" value="Glycogen Phosphorylase B"/>
    <property type="match status" value="2"/>
</dbReference>
<dbReference type="InterPro" id="IPR001296">
    <property type="entry name" value="Glyco_trans_1"/>
</dbReference>
<feature type="domain" description="Glycosyltransferase subfamily 4-like N-terminal" evidence="2">
    <location>
        <begin position="15"/>
        <end position="168"/>
    </location>
</feature>
<evidence type="ECO:0000259" key="1">
    <source>
        <dbReference type="Pfam" id="PF00534"/>
    </source>
</evidence>
<dbReference type="InterPro" id="IPR028098">
    <property type="entry name" value="Glyco_trans_4-like_N"/>
</dbReference>
<dbReference type="PANTHER" id="PTHR12526">
    <property type="entry name" value="GLYCOSYLTRANSFERASE"/>
    <property type="match status" value="1"/>
</dbReference>
<dbReference type="Pfam" id="PF13439">
    <property type="entry name" value="Glyco_transf_4"/>
    <property type="match status" value="1"/>
</dbReference>
<gene>
    <name evidence="3" type="ORF">K3162_03260</name>
</gene>
<dbReference type="PANTHER" id="PTHR12526:SF630">
    <property type="entry name" value="GLYCOSYLTRANSFERASE"/>
    <property type="match status" value="1"/>
</dbReference>
<evidence type="ECO:0000259" key="2">
    <source>
        <dbReference type="Pfam" id="PF13439"/>
    </source>
</evidence>
<keyword evidence="4" id="KW-1185">Reference proteome</keyword>